<dbReference type="RefSeq" id="WP_133233732.1">
    <property type="nucleotide sequence ID" value="NZ_SMRT01000015.1"/>
</dbReference>
<dbReference type="Proteomes" id="UP000295636">
    <property type="component" value="Unassembled WGS sequence"/>
</dbReference>
<name>A0A4R5KGN6_9BACL</name>
<evidence type="ECO:0000313" key="2">
    <source>
        <dbReference type="EMBL" id="TDF93868.1"/>
    </source>
</evidence>
<reference evidence="2 3" key="1">
    <citation type="submission" date="2019-03" db="EMBL/GenBank/DDBJ databases">
        <title>This is whole genome sequence of Paenibacillus sp MS74 strain.</title>
        <authorList>
            <person name="Trinh H.N."/>
        </authorList>
    </citation>
    <scope>NUCLEOTIDE SEQUENCE [LARGE SCALE GENOMIC DNA]</scope>
    <source>
        <strain evidence="2 3">MS74</strain>
    </source>
</reference>
<proteinExistence type="predicted"/>
<feature type="region of interest" description="Disordered" evidence="1">
    <location>
        <begin position="1"/>
        <end position="25"/>
    </location>
</feature>
<dbReference type="EMBL" id="SMRT01000015">
    <property type="protein sequence ID" value="TDF93868.1"/>
    <property type="molecule type" value="Genomic_DNA"/>
</dbReference>
<feature type="region of interest" description="Disordered" evidence="1">
    <location>
        <begin position="52"/>
        <end position="82"/>
    </location>
</feature>
<protein>
    <recommendedName>
        <fullName evidence="4">DUF4025 domain-containing protein</fullName>
    </recommendedName>
</protein>
<gene>
    <name evidence="2" type="ORF">E1757_26165</name>
</gene>
<feature type="compositionally biased region" description="Low complexity" evidence="1">
    <location>
        <begin position="9"/>
        <end position="25"/>
    </location>
</feature>
<evidence type="ECO:0000256" key="1">
    <source>
        <dbReference type="SAM" id="MobiDB-lite"/>
    </source>
</evidence>
<organism evidence="2 3">
    <name type="scientific">Paenibacillus piri</name>
    <dbReference type="NCBI Taxonomy" id="2547395"/>
    <lineage>
        <taxon>Bacteria</taxon>
        <taxon>Bacillati</taxon>
        <taxon>Bacillota</taxon>
        <taxon>Bacilli</taxon>
        <taxon>Bacillales</taxon>
        <taxon>Paenibacillaceae</taxon>
        <taxon>Paenibacillus</taxon>
    </lineage>
</organism>
<feature type="compositionally biased region" description="Basic and acidic residues" evidence="1">
    <location>
        <begin position="64"/>
        <end position="82"/>
    </location>
</feature>
<evidence type="ECO:0000313" key="3">
    <source>
        <dbReference type="Proteomes" id="UP000295636"/>
    </source>
</evidence>
<sequence>MSQTNRNKQAAPGRAEQAGQAAADACNQGREDYFMDIDRMVNEGLGGGNVTINNGLIEESTTDTMDHPESVAEHNKPSPEKS</sequence>
<keyword evidence="3" id="KW-1185">Reference proteome</keyword>
<accession>A0A4R5KGN6</accession>
<evidence type="ECO:0008006" key="4">
    <source>
        <dbReference type="Google" id="ProtNLM"/>
    </source>
</evidence>
<dbReference type="AlphaFoldDB" id="A0A4R5KGN6"/>
<comment type="caution">
    <text evidence="2">The sequence shown here is derived from an EMBL/GenBank/DDBJ whole genome shotgun (WGS) entry which is preliminary data.</text>
</comment>
<dbReference type="OrthoDB" id="2454402at2"/>